<gene>
    <name evidence="2" type="ORF">FCU45_04725</name>
</gene>
<organism evidence="2 3">
    <name type="scientific">Sulfurimonas crateris</name>
    <dbReference type="NCBI Taxonomy" id="2574727"/>
    <lineage>
        <taxon>Bacteria</taxon>
        <taxon>Pseudomonadati</taxon>
        <taxon>Campylobacterota</taxon>
        <taxon>Epsilonproteobacteria</taxon>
        <taxon>Campylobacterales</taxon>
        <taxon>Sulfurimonadaceae</taxon>
        <taxon>Sulfurimonas</taxon>
    </lineage>
</organism>
<feature type="transmembrane region" description="Helical" evidence="1">
    <location>
        <begin position="86"/>
        <end position="106"/>
    </location>
</feature>
<keyword evidence="1" id="KW-0812">Transmembrane</keyword>
<keyword evidence="3" id="KW-1185">Reference proteome</keyword>
<feature type="transmembrane region" description="Helical" evidence="1">
    <location>
        <begin position="64"/>
        <end position="80"/>
    </location>
</feature>
<feature type="transmembrane region" description="Helical" evidence="1">
    <location>
        <begin position="7"/>
        <end position="26"/>
    </location>
</feature>
<dbReference type="AlphaFoldDB" id="A0A4U2Z6U4"/>
<reference evidence="2 3" key="1">
    <citation type="submission" date="2019-04" db="EMBL/GenBank/DDBJ databases">
        <title>Sulfurimonas crateris sp. nov. a facultative anaerobic sulfur-oxidizing chemolithautotrophic bacterium isolated from a terrestrial mud vulcano.</title>
        <authorList>
            <person name="Ratnikova N.M."/>
            <person name="Slobodkin A.I."/>
            <person name="Merkel A.Y."/>
            <person name="Novikov A."/>
            <person name="Bonch-Osmolovskaya E.A."/>
            <person name="Slobodkina G.B."/>
        </authorList>
    </citation>
    <scope>NUCLEOTIDE SEQUENCE [LARGE SCALE GENOMIC DNA]</scope>
    <source>
        <strain evidence="2 3">SN118</strain>
    </source>
</reference>
<feature type="transmembrane region" description="Helical" evidence="1">
    <location>
        <begin position="332"/>
        <end position="348"/>
    </location>
</feature>
<feature type="transmembrane region" description="Helical" evidence="1">
    <location>
        <begin position="118"/>
        <end position="138"/>
    </location>
</feature>
<feature type="transmembrane region" description="Helical" evidence="1">
    <location>
        <begin position="38"/>
        <end position="57"/>
    </location>
</feature>
<feature type="transmembrane region" description="Helical" evidence="1">
    <location>
        <begin position="184"/>
        <end position="202"/>
    </location>
</feature>
<keyword evidence="1" id="KW-0472">Membrane</keyword>
<evidence type="ECO:0000313" key="2">
    <source>
        <dbReference type="EMBL" id="TKI69919.1"/>
    </source>
</evidence>
<feature type="transmembrane region" description="Helical" evidence="1">
    <location>
        <begin position="549"/>
        <end position="568"/>
    </location>
</feature>
<feature type="transmembrane region" description="Helical" evidence="1">
    <location>
        <begin position="496"/>
        <end position="513"/>
    </location>
</feature>
<evidence type="ECO:0000256" key="1">
    <source>
        <dbReference type="SAM" id="Phobius"/>
    </source>
</evidence>
<comment type="caution">
    <text evidence="2">The sequence shown here is derived from an EMBL/GenBank/DDBJ whole genome shotgun (WGS) entry which is preliminary data.</text>
</comment>
<dbReference type="Proteomes" id="UP000309561">
    <property type="component" value="Unassembled WGS sequence"/>
</dbReference>
<keyword evidence="1" id="KW-1133">Transmembrane helix</keyword>
<dbReference type="EMBL" id="SZPX01000003">
    <property type="protein sequence ID" value="TKI69919.1"/>
    <property type="molecule type" value="Genomic_DNA"/>
</dbReference>
<proteinExistence type="predicted"/>
<evidence type="ECO:0000313" key="3">
    <source>
        <dbReference type="Proteomes" id="UP000309561"/>
    </source>
</evidence>
<protein>
    <submittedName>
        <fullName evidence="2">Uncharacterized protein</fullName>
    </submittedName>
</protein>
<feature type="transmembrane region" description="Helical" evidence="1">
    <location>
        <begin position="144"/>
        <end position="172"/>
    </location>
</feature>
<feature type="transmembrane region" description="Helical" evidence="1">
    <location>
        <begin position="525"/>
        <end position="542"/>
    </location>
</feature>
<name>A0A4U2Z6U4_9BACT</name>
<sequence length="865" mass="101036">MKNISNILFFSLACVFATIPLYDFLVNGPFGWHIKQPAVVEGTVELLFFFLLIYIPLKFFHKAKLFFSIVLFVLTALYLRRHNVDLIFLIDFFYVSSLYFLGSVALSKANIVYKYSLIFLIGICLWVLYLLGLSLFSMATLNVLVVSICLIFLIALFFKQHNLFFLISSFLIKHYNSKKIKYPFLISIFLILFFILIVQSSSNPSYDEFWYSLRGAEVLNQNGSFFEPILMLQHWVSFYPKLYEIVIYPLEFFDSFALGRMFTVFVLIFFILAIYEFLKTKLSTSSALFVIFMIITIPAVANSSILAKPDLFSSFIVFMSVIFFLKYSETKLLSYFILSLLLLVLSLTTKLSVVPYISVLGVFFVGYFLKNLKSLVNDVHKLHYFIYFILTLTFLLVTYRTVSIVGIPFTSLSENISMVGSIYEYLGFNYNELYDKINRRSAKDIYSLYELFIKYNFYPTETRMIFAWISNIYTLVFGLFLFYILKYKPRIDASKIILILYIFIFLFVLYVLFGKKVAVGGDGNYHLIPIIITFVLISLNQKIVDYYRFLLPIVAVNIIVLFITNHGWSYGTNKLDLDFFKNPFNKESIRLTKLEGAGAIDIYEHLHEINSFKKVIGHGSEQELYLLNATYESGPHIASQRPYLFKDFETFKDMLVKTKTTHLLYPKYIPDNQFVKFAEALRECKNSSLFIGKAYFLLNIDDSIKDCKYDDIQEKSKKETQYTFKQFSKISHNKYMTNLWIKPFQLIRDKYYPKNSIAIRNGTKIIYDNISIENKKNLILSLKAMKHYKFKTKNDSGVLKIDIKDEHSNIVTKQFQINDFDVENIEIELHGLSGNQYSLELETIGWKNDLQVVLIDLKFLQKVND</sequence>
<feature type="transmembrane region" description="Helical" evidence="1">
    <location>
        <begin position="384"/>
        <end position="409"/>
    </location>
</feature>
<feature type="transmembrane region" description="Helical" evidence="1">
    <location>
        <begin position="311"/>
        <end position="327"/>
    </location>
</feature>
<feature type="transmembrane region" description="Helical" evidence="1">
    <location>
        <begin position="257"/>
        <end position="275"/>
    </location>
</feature>
<feature type="transmembrane region" description="Helical" evidence="1">
    <location>
        <begin position="354"/>
        <end position="372"/>
    </location>
</feature>
<feature type="transmembrane region" description="Helical" evidence="1">
    <location>
        <begin position="465"/>
        <end position="484"/>
    </location>
</feature>
<feature type="transmembrane region" description="Helical" evidence="1">
    <location>
        <begin position="287"/>
        <end position="305"/>
    </location>
</feature>
<accession>A0A4U2Z6U4</accession>